<name>A0A0G4HB67_9ALVE</name>
<proteinExistence type="predicted"/>
<dbReference type="AlphaFoldDB" id="A0A0G4HB67"/>
<sequence>MSLLGSPPAFLVRSTDHQDSLPSQSNDAPSASPPQAQSDNKPSDETGAPPSLQLKEEVCVPADWLSLRWTVCDGFISRLSDPLWREEIKRRSEDLPGFSVVIRKKKETAVEREEGDGVSNGKETASPRDGFSIFWKSNPVYLFRILQQRERKGELAKGFARAWAERLLDSHTSTLQTGRTAALPVSGAVCASSATCVQISSRHLGPVGAGTLQMVTRRCLCGCKCTAQDRCKNVCGGKKKKKRTCWRWHPSDGEEKKPRGWRDSPYQCPDNIQKSDGEMHRCGYRSLKCTSVALPTCEVVGPSHWLFIGPLTLPHWTNKELIDPSSSRAYRFWNFIHDWLFPSDNHADPSNSSSSSSSSGSGCRAKKTKSVAEEVGVTSELQSVEAKWLVLNVGTFETGNSDCHAHVHADYESLCRWWESEDLQELRAILMQSELQRD</sequence>
<evidence type="ECO:0000313" key="2">
    <source>
        <dbReference type="EMBL" id="CEM41206.1"/>
    </source>
</evidence>
<protein>
    <submittedName>
        <fullName evidence="2">Uncharacterized protein</fullName>
    </submittedName>
</protein>
<reference evidence="2" key="1">
    <citation type="submission" date="2014-11" db="EMBL/GenBank/DDBJ databases">
        <authorList>
            <person name="Otto D Thomas"/>
            <person name="Naeem Raeece"/>
        </authorList>
    </citation>
    <scope>NUCLEOTIDE SEQUENCE</scope>
</reference>
<accession>A0A0G4HB67</accession>
<gene>
    <name evidence="2" type="ORF">Cvel_6167</name>
</gene>
<dbReference type="EMBL" id="CDMZ01002190">
    <property type="protein sequence ID" value="CEM41206.1"/>
    <property type="molecule type" value="Genomic_DNA"/>
</dbReference>
<feature type="region of interest" description="Disordered" evidence="1">
    <location>
        <begin position="1"/>
        <end position="50"/>
    </location>
</feature>
<dbReference type="VEuPathDB" id="CryptoDB:Cvel_6167"/>
<feature type="compositionally biased region" description="Polar residues" evidence="1">
    <location>
        <begin position="20"/>
        <end position="40"/>
    </location>
</feature>
<organism evidence="2">
    <name type="scientific">Chromera velia CCMP2878</name>
    <dbReference type="NCBI Taxonomy" id="1169474"/>
    <lineage>
        <taxon>Eukaryota</taxon>
        <taxon>Sar</taxon>
        <taxon>Alveolata</taxon>
        <taxon>Colpodellida</taxon>
        <taxon>Chromeraceae</taxon>
        <taxon>Chromera</taxon>
    </lineage>
</organism>
<evidence type="ECO:0000256" key="1">
    <source>
        <dbReference type="SAM" id="MobiDB-lite"/>
    </source>
</evidence>